<dbReference type="AlphaFoldDB" id="A0A942DX35"/>
<dbReference type="Proteomes" id="UP000680348">
    <property type="component" value="Unassembled WGS sequence"/>
</dbReference>
<keyword evidence="2" id="KW-1185">Reference proteome</keyword>
<accession>A0A942DX35</accession>
<organism evidence="1 2">
    <name type="scientific">Pseudaminobacter soli</name>
    <name type="common">ex Zhang et al. 2022</name>
    <dbReference type="NCBI Taxonomy" id="2831468"/>
    <lineage>
        <taxon>Bacteria</taxon>
        <taxon>Pseudomonadati</taxon>
        <taxon>Pseudomonadota</taxon>
        <taxon>Alphaproteobacteria</taxon>
        <taxon>Hyphomicrobiales</taxon>
        <taxon>Phyllobacteriaceae</taxon>
        <taxon>Pseudaminobacter</taxon>
    </lineage>
</organism>
<evidence type="ECO:0000313" key="1">
    <source>
        <dbReference type="EMBL" id="MBS3648793.1"/>
    </source>
</evidence>
<evidence type="ECO:0000313" key="2">
    <source>
        <dbReference type="Proteomes" id="UP000680348"/>
    </source>
</evidence>
<sequence length="64" mass="7341">MSIQDDIFDVEHALRRNPAMKKAFERIVTHLAAVERREEQARTHLLRLADGAKAFKELVDLGRG</sequence>
<comment type="caution">
    <text evidence="1">The sequence shown here is derived from an EMBL/GenBank/DDBJ whole genome shotgun (WGS) entry which is preliminary data.</text>
</comment>
<protein>
    <submittedName>
        <fullName evidence="1">Uncharacterized protein</fullName>
    </submittedName>
</protein>
<dbReference type="EMBL" id="JAGWCR010000004">
    <property type="protein sequence ID" value="MBS3648793.1"/>
    <property type="molecule type" value="Genomic_DNA"/>
</dbReference>
<gene>
    <name evidence="1" type="ORF">KEU06_09265</name>
</gene>
<name>A0A942DX35_9HYPH</name>
<dbReference type="RefSeq" id="WP_188254356.1">
    <property type="nucleotide sequence ID" value="NZ_JABVCF010000004.1"/>
</dbReference>
<proteinExistence type="predicted"/>
<reference evidence="1" key="1">
    <citation type="submission" date="2021-04" db="EMBL/GenBank/DDBJ databases">
        <title>Pseudaminobacter soli sp. nov., isolated from paddy soil contaminated by heavy metals.</title>
        <authorList>
            <person name="Zhang K."/>
        </authorList>
    </citation>
    <scope>NUCLEOTIDE SEQUENCE</scope>
    <source>
        <strain evidence="1">19-2017</strain>
    </source>
</reference>